<dbReference type="GO" id="GO:0009103">
    <property type="term" value="P:lipopolysaccharide biosynthetic process"/>
    <property type="evidence" value="ECO:0007669"/>
    <property type="project" value="UniProtKB-ARBA"/>
</dbReference>
<feature type="transmembrane region" description="Helical" evidence="8">
    <location>
        <begin position="36"/>
        <end position="55"/>
    </location>
</feature>
<keyword evidence="6 8" id="KW-1133">Transmembrane helix</keyword>
<protein>
    <recommendedName>
        <fullName evidence="9">Glycosyltransferase RgtA/B/C/D-like domain-containing protein</fullName>
    </recommendedName>
</protein>
<name>A0A7W0CFJ2_9ACTN</name>
<comment type="caution">
    <text evidence="10">The sequence shown here is derived from an EMBL/GenBank/DDBJ whole genome shotgun (WGS) entry which is preliminary data.</text>
</comment>
<dbReference type="InterPro" id="IPR050297">
    <property type="entry name" value="LipidA_mod_glycosyltrf_83"/>
</dbReference>
<dbReference type="PANTHER" id="PTHR33908:SF11">
    <property type="entry name" value="MEMBRANE PROTEIN"/>
    <property type="match status" value="1"/>
</dbReference>
<dbReference type="AlphaFoldDB" id="A0A7W0CFJ2"/>
<feature type="domain" description="Glycosyltransferase RgtA/B/C/D-like" evidence="9">
    <location>
        <begin position="120"/>
        <end position="245"/>
    </location>
</feature>
<proteinExistence type="predicted"/>
<feature type="transmembrane region" description="Helical" evidence="8">
    <location>
        <begin position="383"/>
        <end position="403"/>
    </location>
</feature>
<evidence type="ECO:0000256" key="2">
    <source>
        <dbReference type="ARBA" id="ARBA00022475"/>
    </source>
</evidence>
<feature type="transmembrane region" description="Helical" evidence="8">
    <location>
        <begin position="197"/>
        <end position="221"/>
    </location>
</feature>
<keyword evidence="5 8" id="KW-0812">Transmembrane</keyword>
<dbReference type="Proteomes" id="UP000530928">
    <property type="component" value="Unassembled WGS sequence"/>
</dbReference>
<dbReference type="PANTHER" id="PTHR33908">
    <property type="entry name" value="MANNOSYLTRANSFERASE YKCB-RELATED"/>
    <property type="match status" value="1"/>
</dbReference>
<dbReference type="Pfam" id="PF13231">
    <property type="entry name" value="PMT_2"/>
    <property type="match status" value="1"/>
</dbReference>
<comment type="subcellular location">
    <subcellularLocation>
        <location evidence="1">Cell membrane</location>
        <topology evidence="1">Multi-pass membrane protein</topology>
    </subcellularLocation>
</comment>
<organism evidence="10 11">
    <name type="scientific">Nonomuraea soli</name>
    <dbReference type="NCBI Taxonomy" id="1032476"/>
    <lineage>
        <taxon>Bacteria</taxon>
        <taxon>Bacillati</taxon>
        <taxon>Actinomycetota</taxon>
        <taxon>Actinomycetes</taxon>
        <taxon>Streptosporangiales</taxon>
        <taxon>Streptosporangiaceae</taxon>
        <taxon>Nonomuraea</taxon>
    </lineage>
</organism>
<evidence type="ECO:0000256" key="8">
    <source>
        <dbReference type="SAM" id="Phobius"/>
    </source>
</evidence>
<keyword evidence="7 8" id="KW-0472">Membrane</keyword>
<keyword evidence="3" id="KW-0328">Glycosyltransferase</keyword>
<dbReference type="GO" id="GO:0016763">
    <property type="term" value="F:pentosyltransferase activity"/>
    <property type="evidence" value="ECO:0007669"/>
    <property type="project" value="TreeGrafter"/>
</dbReference>
<evidence type="ECO:0000256" key="7">
    <source>
        <dbReference type="ARBA" id="ARBA00023136"/>
    </source>
</evidence>
<feature type="transmembrane region" description="Helical" evidence="8">
    <location>
        <begin position="298"/>
        <end position="318"/>
    </location>
</feature>
<keyword evidence="2" id="KW-1003">Cell membrane</keyword>
<feature type="transmembrane region" description="Helical" evidence="8">
    <location>
        <begin position="233"/>
        <end position="254"/>
    </location>
</feature>
<evidence type="ECO:0000259" key="9">
    <source>
        <dbReference type="Pfam" id="PF13231"/>
    </source>
</evidence>
<evidence type="ECO:0000256" key="1">
    <source>
        <dbReference type="ARBA" id="ARBA00004651"/>
    </source>
</evidence>
<evidence type="ECO:0000313" key="10">
    <source>
        <dbReference type="EMBL" id="MBA2890247.1"/>
    </source>
</evidence>
<dbReference type="RefSeq" id="WP_181609089.1">
    <property type="nucleotide sequence ID" value="NZ_BAABAM010000006.1"/>
</dbReference>
<dbReference type="InterPro" id="IPR038731">
    <property type="entry name" value="RgtA/B/C-like"/>
</dbReference>
<evidence type="ECO:0000256" key="5">
    <source>
        <dbReference type="ARBA" id="ARBA00022692"/>
    </source>
</evidence>
<reference evidence="10 11" key="1">
    <citation type="submission" date="2020-07" db="EMBL/GenBank/DDBJ databases">
        <title>Genomic Encyclopedia of Type Strains, Phase IV (KMG-IV): sequencing the most valuable type-strain genomes for metagenomic binning, comparative biology and taxonomic classification.</title>
        <authorList>
            <person name="Goeker M."/>
        </authorList>
    </citation>
    <scope>NUCLEOTIDE SEQUENCE [LARGE SCALE GENOMIC DNA]</scope>
    <source>
        <strain evidence="10 11">DSM 45533</strain>
    </source>
</reference>
<accession>A0A7W0CFJ2</accession>
<feature type="transmembrane region" description="Helical" evidence="8">
    <location>
        <begin position="325"/>
        <end position="344"/>
    </location>
</feature>
<feature type="transmembrane region" description="Helical" evidence="8">
    <location>
        <begin position="141"/>
        <end position="160"/>
    </location>
</feature>
<keyword evidence="4" id="KW-0808">Transferase</keyword>
<sequence length="519" mass="56779">MSIMLENTAEIRQRVSARHRLLGLGRAWLRLHRRSLLLLAPVLVVAGTIHAWGMATYPRWVDDPGTYLSQAWSVQYLLALSPYSYFYDHTPAGWLQIALWSVLTNGFNRHDSAIDFGNECMLIAKLVSCALIFALGRRAGLSRVGSAAGALLLALSPLALTYTRWTFLDNLVTPWLLLAFVLAYSPRRTIGAAMGAAAAFAMAALTKETALVLLPAFAYAMAQNLDRRNRPQVIVMAAFAGILLMALYPLFAIYKGELLPGQGHNSLLETAYWQLAGRQPSGSALDPGSPARSLVDSWFGLDPYLLVGGLVALPAALVARRLRPAALALVIQWLLLVRGGYVPYMHVITLLPWSALLLAGAAEQVGGTLRLAIERARGARQAAAGACAVALAVVWAPALWPMMTVREPPPLRSATAWVADNVPRDKVLVVHDAIWTDLVHYKGFSPRPIIAYKLDTDPAVVSALERIDYLVVPNWYYDSPDAARYPTLLEARKHAVVEIAFGAGDNGVRVYRVSDFWKP</sequence>
<gene>
    <name evidence="10" type="ORF">HNR30_001588</name>
</gene>
<evidence type="ECO:0000256" key="3">
    <source>
        <dbReference type="ARBA" id="ARBA00022676"/>
    </source>
</evidence>
<evidence type="ECO:0000313" key="11">
    <source>
        <dbReference type="Proteomes" id="UP000530928"/>
    </source>
</evidence>
<evidence type="ECO:0000256" key="6">
    <source>
        <dbReference type="ARBA" id="ARBA00022989"/>
    </source>
</evidence>
<dbReference type="EMBL" id="JACDUR010000002">
    <property type="protein sequence ID" value="MBA2890247.1"/>
    <property type="molecule type" value="Genomic_DNA"/>
</dbReference>
<evidence type="ECO:0000256" key="4">
    <source>
        <dbReference type="ARBA" id="ARBA00022679"/>
    </source>
</evidence>
<feature type="transmembrane region" description="Helical" evidence="8">
    <location>
        <begin position="350"/>
        <end position="371"/>
    </location>
</feature>
<dbReference type="GO" id="GO:0005886">
    <property type="term" value="C:plasma membrane"/>
    <property type="evidence" value="ECO:0007669"/>
    <property type="project" value="UniProtKB-SubCell"/>
</dbReference>
<feature type="transmembrane region" description="Helical" evidence="8">
    <location>
        <begin position="116"/>
        <end position="135"/>
    </location>
</feature>
<keyword evidence="11" id="KW-1185">Reference proteome</keyword>